<proteinExistence type="inferred from homology"/>
<keyword evidence="4 12" id="KW-0732">Signal</keyword>
<dbReference type="Proteomes" id="UP001153712">
    <property type="component" value="Chromosome 1"/>
</dbReference>
<comment type="subcellular location">
    <subcellularLocation>
        <location evidence="1">Endoplasmic reticulum lumen</location>
    </subcellularLocation>
</comment>
<protein>
    <recommendedName>
        <fullName evidence="13">Glycosyl transferase CAP10 domain-containing protein</fullName>
    </recommendedName>
</protein>
<dbReference type="InterPro" id="IPR014756">
    <property type="entry name" value="Ig_E-set"/>
</dbReference>
<feature type="signal peptide" evidence="12">
    <location>
        <begin position="1"/>
        <end position="19"/>
    </location>
</feature>
<dbReference type="Gene3D" id="2.60.40.10">
    <property type="entry name" value="Immunoglobulins"/>
    <property type="match status" value="1"/>
</dbReference>
<dbReference type="InterPro" id="IPR013783">
    <property type="entry name" value="Ig-like_fold"/>
</dbReference>
<dbReference type="InterPro" id="IPR051091">
    <property type="entry name" value="O-Glucosyltr/Glycosyltrsf_90"/>
</dbReference>
<keyword evidence="5" id="KW-0256">Endoplasmic reticulum</keyword>
<organism evidence="14 15">
    <name type="scientific">Phyllotreta striolata</name>
    <name type="common">Striped flea beetle</name>
    <name type="synonym">Crioceris striolata</name>
    <dbReference type="NCBI Taxonomy" id="444603"/>
    <lineage>
        <taxon>Eukaryota</taxon>
        <taxon>Metazoa</taxon>
        <taxon>Ecdysozoa</taxon>
        <taxon>Arthropoda</taxon>
        <taxon>Hexapoda</taxon>
        <taxon>Insecta</taxon>
        <taxon>Pterygota</taxon>
        <taxon>Neoptera</taxon>
        <taxon>Endopterygota</taxon>
        <taxon>Coleoptera</taxon>
        <taxon>Polyphaga</taxon>
        <taxon>Cucujiformia</taxon>
        <taxon>Chrysomeloidea</taxon>
        <taxon>Chrysomelidae</taxon>
        <taxon>Galerucinae</taxon>
        <taxon>Alticini</taxon>
        <taxon>Phyllotreta</taxon>
    </lineage>
</organism>
<feature type="domain" description="Glycosyl transferase CAP10" evidence="13">
    <location>
        <begin position="226"/>
        <end position="469"/>
    </location>
</feature>
<sequence>MKCLCKLLLLCLLLKKVCLISTNDNVEFSEVWGPGLKPDQIVMPARYFFIKLAHNPSNKSDISKSKLLVEIDGESKNRKHCRVWTNVLDRNDGSFIVRYKLYEFCSSLKISIRYDNKHLADSPYVINEQILSDDCNCPTQKIEEVLNNWECGPVPDLIKTSLDEFGPIDWNIKRKSVIKKFDQPYSVSLCHYVVKNNNIYRKCYGKHVGFNMFVDNILLSLTRKTILPDIEFFSNLGDWPLSARNLNEKYPIFSWCGSTDSYDIILPTYDITESTLENMGRVSLDILSVQGNSNIEWENRIPRLFWRGRDSNKYRLELIKIARNNPDLFNASLTNFFFYKDEEEIYGPKAEYVSFFKFFDYKYQLGIDGTVAAYRMPYLLAGGSVLFKPASKYYEYFYKDLKPYVHYIPVKEDISDIVEKIKWAIDHDEEAKAIAENSRRFINEHLLPKNIFCYHMHMFNEFSKVLTSRVQVLEGMEAVKQKTVVNCDCNIKKDEL</sequence>
<dbReference type="OrthoDB" id="541052at2759"/>
<dbReference type="AlphaFoldDB" id="A0A9N9TDP6"/>
<feature type="chain" id="PRO_5040230083" description="Glycosyl transferase CAP10 domain-containing protein" evidence="12">
    <location>
        <begin position="20"/>
        <end position="496"/>
    </location>
</feature>
<evidence type="ECO:0000313" key="15">
    <source>
        <dbReference type="Proteomes" id="UP001153712"/>
    </source>
</evidence>
<dbReference type="Pfam" id="PF00630">
    <property type="entry name" value="Filamin"/>
    <property type="match status" value="1"/>
</dbReference>
<keyword evidence="3" id="KW-0808">Transferase</keyword>
<keyword evidence="6" id="KW-0325">Glycoprotein</keyword>
<comment type="similarity">
    <text evidence="2">Belongs to the KDELC family.</text>
</comment>
<feature type="repeat" description="Filamin" evidence="11">
    <location>
        <begin position="21"/>
        <end position="128"/>
    </location>
</feature>
<dbReference type="GO" id="GO:0005788">
    <property type="term" value="C:endoplasmic reticulum lumen"/>
    <property type="evidence" value="ECO:0007669"/>
    <property type="project" value="UniProtKB-SubCell"/>
</dbReference>
<evidence type="ECO:0000256" key="12">
    <source>
        <dbReference type="SAM" id="SignalP"/>
    </source>
</evidence>
<evidence type="ECO:0000256" key="2">
    <source>
        <dbReference type="ARBA" id="ARBA00006063"/>
    </source>
</evidence>
<gene>
    <name evidence="14" type="ORF">PHYEVI_LOCUS180</name>
</gene>
<reference evidence="14" key="1">
    <citation type="submission" date="2022-01" db="EMBL/GenBank/DDBJ databases">
        <authorList>
            <person name="King R."/>
        </authorList>
    </citation>
    <scope>NUCLEOTIDE SEQUENCE</scope>
</reference>
<evidence type="ECO:0000256" key="1">
    <source>
        <dbReference type="ARBA" id="ARBA00004319"/>
    </source>
</evidence>
<evidence type="ECO:0000256" key="6">
    <source>
        <dbReference type="ARBA" id="ARBA00023180"/>
    </source>
</evidence>
<evidence type="ECO:0000256" key="7">
    <source>
        <dbReference type="ARBA" id="ARBA00043952"/>
    </source>
</evidence>
<evidence type="ECO:0000313" key="14">
    <source>
        <dbReference type="EMBL" id="CAG9853708.1"/>
    </source>
</evidence>
<evidence type="ECO:0000256" key="9">
    <source>
        <dbReference type="ARBA" id="ARBA00047553"/>
    </source>
</evidence>
<dbReference type="GO" id="GO:0046527">
    <property type="term" value="F:glucosyltransferase activity"/>
    <property type="evidence" value="ECO:0007669"/>
    <property type="project" value="TreeGrafter"/>
</dbReference>
<dbReference type="InterPro" id="IPR017868">
    <property type="entry name" value="Filamin/ABP280_repeat-like"/>
</dbReference>
<evidence type="ECO:0000256" key="5">
    <source>
        <dbReference type="ARBA" id="ARBA00022824"/>
    </source>
</evidence>
<dbReference type="PROSITE" id="PS50194">
    <property type="entry name" value="FILAMIN_REPEAT"/>
    <property type="match status" value="1"/>
</dbReference>
<evidence type="ECO:0000256" key="8">
    <source>
        <dbReference type="ARBA" id="ARBA00045690"/>
    </source>
</evidence>
<dbReference type="EMBL" id="OU900094">
    <property type="protein sequence ID" value="CAG9853708.1"/>
    <property type="molecule type" value="Genomic_DNA"/>
</dbReference>
<dbReference type="InterPro" id="IPR006598">
    <property type="entry name" value="CAP10"/>
</dbReference>
<evidence type="ECO:0000256" key="10">
    <source>
        <dbReference type="ARBA" id="ARBA00049246"/>
    </source>
</evidence>
<evidence type="ECO:0000256" key="11">
    <source>
        <dbReference type="PROSITE-ProRule" id="PRU00087"/>
    </source>
</evidence>
<dbReference type="PANTHER" id="PTHR12203:SF122">
    <property type="entry name" value="GLYCOSYL TRANSFERASE CAP10 DOMAIN-CONTAINING PROTEIN"/>
    <property type="match status" value="1"/>
</dbReference>
<dbReference type="PANTHER" id="PTHR12203">
    <property type="entry name" value="KDEL LYS-ASP-GLU-LEU CONTAINING - RELATED"/>
    <property type="match status" value="1"/>
</dbReference>
<evidence type="ECO:0000256" key="3">
    <source>
        <dbReference type="ARBA" id="ARBA00022676"/>
    </source>
</evidence>
<comment type="function">
    <text evidence="8">Protein O-glucosyltransferase. Catalyzes the reaction that attaches glucose through an O-glycosidic linkage to a conserved serine residue found in the consensus sequence C-X-S-X-[PA]-C in epidermal growth factor-like repeats. Regulates Notch signaling by glucosylating Notch in the ER, glucosylation is required for the correct folding and cleavage of Notch.</text>
</comment>
<comment type="catalytic activity">
    <reaction evidence="10">
        <text>L-seryl-[EGF-like domain protein] + UDP-alpha-D-glucose = 3-O-(beta-D-glucosyl)-L-seryl-[EGF-like domain protein] + UDP + H(+)</text>
        <dbReference type="Rhea" id="RHEA:58116"/>
        <dbReference type="Rhea" id="RHEA-COMP:14610"/>
        <dbReference type="Rhea" id="RHEA-COMP:16010"/>
        <dbReference type="ChEBI" id="CHEBI:15378"/>
        <dbReference type="ChEBI" id="CHEBI:29999"/>
        <dbReference type="ChEBI" id="CHEBI:58223"/>
        <dbReference type="ChEBI" id="CHEBI:58885"/>
        <dbReference type="ChEBI" id="CHEBI:140576"/>
    </reaction>
</comment>
<accession>A0A9N9TDP6</accession>
<dbReference type="SMART" id="SM00672">
    <property type="entry name" value="CAP10"/>
    <property type="match status" value="1"/>
</dbReference>
<dbReference type="SUPFAM" id="SSF81296">
    <property type="entry name" value="E set domains"/>
    <property type="match status" value="1"/>
</dbReference>
<evidence type="ECO:0000259" key="13">
    <source>
        <dbReference type="SMART" id="SM00672"/>
    </source>
</evidence>
<comment type="pathway">
    <text evidence="7">Protein modification.</text>
</comment>
<dbReference type="Pfam" id="PF05686">
    <property type="entry name" value="Glyco_transf_90"/>
    <property type="match status" value="1"/>
</dbReference>
<keyword evidence="3" id="KW-0328">Glycosyltransferase</keyword>
<comment type="catalytic activity">
    <reaction evidence="9">
        <text>L-seryl-[EGF-like domain protein] + UDP-alpha-D-xylose = 3-O-(beta-D-xylosyl)-L-seryl-[EGF-like domain protein] + UDP + H(+)</text>
        <dbReference type="Rhea" id="RHEA:62016"/>
        <dbReference type="Rhea" id="RHEA-COMP:16010"/>
        <dbReference type="Rhea" id="RHEA-COMP:16011"/>
        <dbReference type="ChEBI" id="CHEBI:15378"/>
        <dbReference type="ChEBI" id="CHEBI:29999"/>
        <dbReference type="ChEBI" id="CHEBI:57632"/>
        <dbReference type="ChEBI" id="CHEBI:58223"/>
        <dbReference type="ChEBI" id="CHEBI:132085"/>
    </reaction>
</comment>
<evidence type="ECO:0000256" key="4">
    <source>
        <dbReference type="ARBA" id="ARBA00022729"/>
    </source>
</evidence>
<name>A0A9N9TDP6_PHYSR</name>
<keyword evidence="15" id="KW-1185">Reference proteome</keyword>